<evidence type="ECO:0000256" key="6">
    <source>
        <dbReference type="ARBA" id="ARBA00031428"/>
    </source>
</evidence>
<dbReference type="CDD" id="cd24042">
    <property type="entry name" value="ASKHA_NBD_AtAPY3-like"/>
    <property type="match status" value="1"/>
</dbReference>
<dbReference type="GO" id="GO:0017110">
    <property type="term" value="F:nucleoside diphosphate phosphatase activity"/>
    <property type="evidence" value="ECO:0007669"/>
    <property type="project" value="TreeGrafter"/>
</dbReference>
<sequence>MKSETDLLKAQILPDHHQSSPTYTFTESKFKPKPTKSIILLTFVSVAITLAIFFAFRSVIFNRRSSFRYSVVIDAGSSGTRAHVFRYWLESGKPVFDFGKENYASLKLNPGLSSYADNPEEASVSLKELVEFAKGRVPKRMLKNSDIRLMATAGMRLLQETVQEQILEVTRGVLRSSGFRFRDEWASVISGSDEGIYAWVVANHALGSLGGDPLQTTGIVTLGGASAQVTFVSSEPVPPELSRTITYGNVSYKIYSHSFLHLGQNEAHDKLWESLHNSAVNSTEDGIVTDPCTPKGYIFDQNSQKKNSTEESRLTASLQAAGNFTQCRSATFAMLQEGNASFYYTSKFFELHEKGWLSEMIPAGKRFCKEEWSKLKDKYPTTNEEYLLGYCFSSAYIISMLHDSLGFALDDGRIEFASKAGAKDIPLDWALGAFILKTSDYSGKSRKMLG</sequence>
<keyword evidence="11" id="KW-0472">Membrane</keyword>
<comment type="catalytic activity">
    <reaction evidence="8">
        <text>a ribonucleoside 5'-triphosphate + 2 H2O = a ribonucleoside 5'-phosphate + 2 phosphate + 2 H(+)</text>
        <dbReference type="Rhea" id="RHEA:36795"/>
        <dbReference type="ChEBI" id="CHEBI:15377"/>
        <dbReference type="ChEBI" id="CHEBI:15378"/>
        <dbReference type="ChEBI" id="CHEBI:43474"/>
        <dbReference type="ChEBI" id="CHEBI:58043"/>
        <dbReference type="ChEBI" id="CHEBI:61557"/>
        <dbReference type="EC" id="3.6.1.5"/>
    </reaction>
</comment>
<dbReference type="KEGG" id="eus:EUTSA_v10007616mg"/>
<evidence type="ECO:0000256" key="10">
    <source>
        <dbReference type="PIRSR" id="PIRSR600407-2"/>
    </source>
</evidence>
<feature type="active site" description="Proton acceptor" evidence="9">
    <location>
        <position position="194"/>
    </location>
</feature>
<keyword evidence="13" id="KW-1185">Reference proteome</keyword>
<dbReference type="Pfam" id="PF01150">
    <property type="entry name" value="GDA1_CD39"/>
    <property type="match status" value="2"/>
</dbReference>
<dbReference type="EMBL" id="KI517683">
    <property type="protein sequence ID" value="ESQ35389.1"/>
    <property type="molecule type" value="Genomic_DNA"/>
</dbReference>
<dbReference type="eggNOG" id="KOG1386">
    <property type="taxonomic scope" value="Eukaryota"/>
</dbReference>
<evidence type="ECO:0000256" key="1">
    <source>
        <dbReference type="ARBA" id="ARBA00009283"/>
    </source>
</evidence>
<gene>
    <name evidence="12" type="ORF">EUTSA_v10007616mg</name>
</gene>
<keyword evidence="3" id="KW-0378">Hydrolase</keyword>
<dbReference type="Proteomes" id="UP000030689">
    <property type="component" value="Unassembled WGS sequence"/>
</dbReference>
<evidence type="ECO:0000256" key="5">
    <source>
        <dbReference type="ARBA" id="ARBA00031370"/>
    </source>
</evidence>
<dbReference type="GO" id="GO:0016020">
    <property type="term" value="C:membrane"/>
    <property type="evidence" value="ECO:0007669"/>
    <property type="project" value="TreeGrafter"/>
</dbReference>
<proteinExistence type="inferred from homology"/>
<dbReference type="EC" id="3.6.1.5" evidence="2"/>
<dbReference type="Gramene" id="ESQ35389">
    <property type="protein sequence ID" value="ESQ35389"/>
    <property type="gene ID" value="EUTSA_v10007616mg"/>
</dbReference>
<comment type="similarity">
    <text evidence="1">Belongs to the GDA1/CD39 NTPase family.</text>
</comment>
<keyword evidence="10" id="KW-0547">Nucleotide-binding</keyword>
<keyword evidence="10" id="KW-0067">ATP-binding</keyword>
<dbReference type="Gene3D" id="3.30.420.40">
    <property type="match status" value="1"/>
</dbReference>
<name>V4KVK4_EUTSA</name>
<dbReference type="Gene3D" id="3.30.420.150">
    <property type="entry name" value="Exopolyphosphatase. Domain 2"/>
    <property type="match status" value="2"/>
</dbReference>
<evidence type="ECO:0000313" key="13">
    <source>
        <dbReference type="Proteomes" id="UP000030689"/>
    </source>
</evidence>
<protein>
    <recommendedName>
        <fullName evidence="2">apyrase</fullName>
        <ecNumber evidence="2">3.6.1.5</ecNumber>
    </recommendedName>
    <alternativeName>
        <fullName evidence="6">ATP-diphosphatase</fullName>
    </alternativeName>
    <alternativeName>
        <fullName evidence="7">ATP-diphosphohydrolase</fullName>
    </alternativeName>
    <alternativeName>
        <fullName evidence="4">Adenosine diphosphatase</fullName>
    </alternativeName>
    <alternativeName>
        <fullName evidence="5">NTPDase</fullName>
    </alternativeName>
</protein>
<evidence type="ECO:0000256" key="7">
    <source>
        <dbReference type="ARBA" id="ARBA00032306"/>
    </source>
</evidence>
<evidence type="ECO:0000256" key="8">
    <source>
        <dbReference type="ARBA" id="ARBA00049175"/>
    </source>
</evidence>
<keyword evidence="11" id="KW-0812">Transmembrane</keyword>
<dbReference type="GO" id="GO:0004050">
    <property type="term" value="F:apyrase activity"/>
    <property type="evidence" value="ECO:0007669"/>
    <property type="project" value="UniProtKB-EC"/>
</dbReference>
<evidence type="ECO:0000256" key="11">
    <source>
        <dbReference type="SAM" id="Phobius"/>
    </source>
</evidence>
<organism evidence="12 13">
    <name type="scientific">Eutrema salsugineum</name>
    <name type="common">Saltwater cress</name>
    <name type="synonym">Sisymbrium salsugineum</name>
    <dbReference type="NCBI Taxonomy" id="72664"/>
    <lineage>
        <taxon>Eukaryota</taxon>
        <taxon>Viridiplantae</taxon>
        <taxon>Streptophyta</taxon>
        <taxon>Embryophyta</taxon>
        <taxon>Tracheophyta</taxon>
        <taxon>Spermatophyta</taxon>
        <taxon>Magnoliopsida</taxon>
        <taxon>eudicotyledons</taxon>
        <taxon>Gunneridae</taxon>
        <taxon>Pentapetalae</taxon>
        <taxon>rosids</taxon>
        <taxon>malvids</taxon>
        <taxon>Brassicales</taxon>
        <taxon>Brassicaceae</taxon>
        <taxon>Eutremeae</taxon>
        <taxon>Eutrema</taxon>
    </lineage>
</organism>
<dbReference type="PANTHER" id="PTHR11782">
    <property type="entry name" value="ADENOSINE/GUANOSINE DIPHOSPHATASE"/>
    <property type="match status" value="1"/>
</dbReference>
<feature type="transmembrane region" description="Helical" evidence="11">
    <location>
        <begin position="38"/>
        <end position="60"/>
    </location>
</feature>
<keyword evidence="11" id="KW-1133">Transmembrane helix</keyword>
<accession>V4KVK4</accession>
<dbReference type="AlphaFoldDB" id="V4KVK4"/>
<evidence type="ECO:0000313" key="12">
    <source>
        <dbReference type="EMBL" id="ESQ35389.1"/>
    </source>
</evidence>
<evidence type="ECO:0000256" key="4">
    <source>
        <dbReference type="ARBA" id="ARBA00030084"/>
    </source>
</evidence>
<dbReference type="PANTHER" id="PTHR11782:SF100">
    <property type="entry name" value="APYRASE 3-RELATED"/>
    <property type="match status" value="1"/>
</dbReference>
<evidence type="ECO:0000256" key="2">
    <source>
        <dbReference type="ARBA" id="ARBA00012148"/>
    </source>
</evidence>
<dbReference type="STRING" id="72664.V4KVK4"/>
<dbReference type="GO" id="GO:0005524">
    <property type="term" value="F:ATP binding"/>
    <property type="evidence" value="ECO:0007669"/>
    <property type="project" value="UniProtKB-KW"/>
</dbReference>
<evidence type="ECO:0000256" key="9">
    <source>
        <dbReference type="PIRSR" id="PIRSR600407-1"/>
    </source>
</evidence>
<reference evidence="12 13" key="1">
    <citation type="journal article" date="2013" name="Front. Plant Sci.">
        <title>The Reference Genome of the Halophytic Plant Eutrema salsugineum.</title>
        <authorList>
            <person name="Yang R."/>
            <person name="Jarvis D.E."/>
            <person name="Chen H."/>
            <person name="Beilstein M.A."/>
            <person name="Grimwood J."/>
            <person name="Jenkins J."/>
            <person name="Shu S."/>
            <person name="Prochnik S."/>
            <person name="Xin M."/>
            <person name="Ma C."/>
            <person name="Schmutz J."/>
            <person name="Wing R.A."/>
            <person name="Mitchell-Olds T."/>
            <person name="Schumaker K.S."/>
            <person name="Wang X."/>
        </authorList>
    </citation>
    <scope>NUCLEOTIDE SEQUENCE [LARGE SCALE GENOMIC DNA]</scope>
</reference>
<dbReference type="GO" id="GO:0009134">
    <property type="term" value="P:nucleoside diphosphate catabolic process"/>
    <property type="evidence" value="ECO:0007669"/>
    <property type="project" value="TreeGrafter"/>
</dbReference>
<feature type="binding site" evidence="10">
    <location>
        <begin position="224"/>
        <end position="228"/>
    </location>
    <ligand>
        <name>ATP</name>
        <dbReference type="ChEBI" id="CHEBI:30616"/>
    </ligand>
</feature>
<dbReference type="InterPro" id="IPR000407">
    <property type="entry name" value="GDA1_CD39_NTPase"/>
</dbReference>
<evidence type="ECO:0000256" key="3">
    <source>
        <dbReference type="ARBA" id="ARBA00022801"/>
    </source>
</evidence>
<dbReference type="OMA" id="FMLNFTN"/>